<dbReference type="InterPro" id="IPR005194">
    <property type="entry name" value="Glyco_hydro_65_C"/>
</dbReference>
<proteinExistence type="inferred from homology"/>
<evidence type="ECO:0000259" key="3">
    <source>
        <dbReference type="Pfam" id="PF03633"/>
    </source>
</evidence>
<name>A0A7S2I3Z8_9DINO</name>
<comment type="similarity">
    <text evidence="1">Belongs to the glycosyl hydrolase 65 family.</text>
</comment>
<evidence type="ECO:0000256" key="1">
    <source>
        <dbReference type="ARBA" id="ARBA00006768"/>
    </source>
</evidence>
<dbReference type="AlphaFoldDB" id="A0A7S2I3Z8"/>
<evidence type="ECO:0000313" key="4">
    <source>
        <dbReference type="EMBL" id="CAD9507920.1"/>
    </source>
</evidence>
<dbReference type="PANTHER" id="PTHR11051">
    <property type="entry name" value="GLYCOSYL HYDROLASE-RELATED"/>
    <property type="match status" value="1"/>
</dbReference>
<sequence length="179" mass="19431">MTWSMFAIGWFSVGNYQRSVPHFLKGFHNAQPPFGVWTEYPAGAKDFPGCVNFVTGAGGFLQSLVFGTSGMRMRRDGLHFDPPPPSATGTAARRLVLHSFHYLGWRLRQEVTEASATYELLGGSGPQLCLEVPGTEPRELQPGGRASGPRGRSSIRVCQGAARPALQRRLSGQSAEVLV</sequence>
<feature type="compositionally biased region" description="Low complexity" evidence="2">
    <location>
        <begin position="143"/>
        <end position="154"/>
    </location>
</feature>
<organism evidence="4">
    <name type="scientific">Alexandrium andersonii</name>
    <dbReference type="NCBI Taxonomy" id="327968"/>
    <lineage>
        <taxon>Eukaryota</taxon>
        <taxon>Sar</taxon>
        <taxon>Alveolata</taxon>
        <taxon>Dinophyceae</taxon>
        <taxon>Gonyaulacales</taxon>
        <taxon>Pyrocystaceae</taxon>
        <taxon>Alexandrium</taxon>
    </lineage>
</organism>
<reference evidence="4" key="1">
    <citation type="submission" date="2021-01" db="EMBL/GenBank/DDBJ databases">
        <authorList>
            <person name="Corre E."/>
            <person name="Pelletier E."/>
            <person name="Niang G."/>
            <person name="Scheremetjew M."/>
            <person name="Finn R."/>
            <person name="Kale V."/>
            <person name="Holt S."/>
            <person name="Cochrane G."/>
            <person name="Meng A."/>
            <person name="Brown T."/>
            <person name="Cohen L."/>
        </authorList>
    </citation>
    <scope>NUCLEOTIDE SEQUENCE</scope>
    <source>
        <strain evidence="4">CCMP2222</strain>
    </source>
</reference>
<accession>A0A7S2I3Z8</accession>
<dbReference type="InterPro" id="IPR008928">
    <property type="entry name" value="6-hairpin_glycosidase_sf"/>
</dbReference>
<feature type="domain" description="Glycoside hydrolase family 65 C-terminal" evidence="3">
    <location>
        <begin position="71"/>
        <end position="135"/>
    </location>
</feature>
<dbReference type="PANTHER" id="PTHR11051:SF8">
    <property type="entry name" value="PROTEIN-GLUCOSYLGALACTOSYLHYDROXYLYSINE GLUCOSIDASE"/>
    <property type="match status" value="1"/>
</dbReference>
<dbReference type="EMBL" id="HBGQ01080711">
    <property type="protein sequence ID" value="CAD9507920.1"/>
    <property type="molecule type" value="Transcribed_RNA"/>
</dbReference>
<feature type="region of interest" description="Disordered" evidence="2">
    <location>
        <begin position="133"/>
        <end position="154"/>
    </location>
</feature>
<dbReference type="Pfam" id="PF03633">
    <property type="entry name" value="Glyco_hydro_65C"/>
    <property type="match status" value="1"/>
</dbReference>
<evidence type="ECO:0000256" key="2">
    <source>
        <dbReference type="SAM" id="MobiDB-lite"/>
    </source>
</evidence>
<gene>
    <name evidence="4" type="ORF">AAND1436_LOCUS38546</name>
</gene>
<dbReference type="SUPFAM" id="SSF48208">
    <property type="entry name" value="Six-hairpin glycosidases"/>
    <property type="match status" value="1"/>
</dbReference>
<protein>
    <recommendedName>
        <fullName evidence="3">Glycoside hydrolase family 65 C-terminal domain-containing protein</fullName>
    </recommendedName>
</protein>
<dbReference type="GO" id="GO:0005975">
    <property type="term" value="P:carbohydrate metabolic process"/>
    <property type="evidence" value="ECO:0007669"/>
    <property type="project" value="InterPro"/>
</dbReference>
<dbReference type="GO" id="GO:0004553">
    <property type="term" value="F:hydrolase activity, hydrolyzing O-glycosyl compounds"/>
    <property type="evidence" value="ECO:0007669"/>
    <property type="project" value="TreeGrafter"/>
</dbReference>